<evidence type="ECO:0000313" key="4">
    <source>
        <dbReference type="EMBL" id="KAA0710978.1"/>
    </source>
</evidence>
<protein>
    <submittedName>
        <fullName evidence="4">Ankyrin repeat domain-containing protein 6</fullName>
    </submittedName>
</protein>
<feature type="repeat" description="ANK" evidence="3">
    <location>
        <begin position="19"/>
        <end position="51"/>
    </location>
</feature>
<reference evidence="4 5" key="1">
    <citation type="journal article" date="2019" name="Mol. Ecol. Resour.">
        <title>Chromosome-level genome assembly of Triplophysa tibetana, a fish adapted to the harsh high-altitude environment of the Tibetan Plateau.</title>
        <authorList>
            <person name="Yang X."/>
            <person name="Liu H."/>
            <person name="Ma Z."/>
            <person name="Zou Y."/>
            <person name="Zou M."/>
            <person name="Mao Y."/>
            <person name="Li X."/>
            <person name="Wang H."/>
            <person name="Chen T."/>
            <person name="Wang W."/>
            <person name="Yang R."/>
        </authorList>
    </citation>
    <scope>NUCLEOTIDE SEQUENCE [LARGE SCALE GENOMIC DNA]</scope>
    <source>
        <strain evidence="4">TTIB1903HZAU</strain>
        <tissue evidence="4">Muscle</tissue>
    </source>
</reference>
<dbReference type="GO" id="GO:0090090">
    <property type="term" value="P:negative regulation of canonical Wnt signaling pathway"/>
    <property type="evidence" value="ECO:0007669"/>
    <property type="project" value="TreeGrafter"/>
</dbReference>
<dbReference type="Pfam" id="PF12796">
    <property type="entry name" value="Ank_2"/>
    <property type="match status" value="1"/>
</dbReference>
<accession>A0A5A9NNE1</accession>
<evidence type="ECO:0000313" key="5">
    <source>
        <dbReference type="Proteomes" id="UP000324632"/>
    </source>
</evidence>
<keyword evidence="2 3" id="KW-0040">ANK repeat</keyword>
<dbReference type="PROSITE" id="PS50297">
    <property type="entry name" value="ANK_REP_REGION"/>
    <property type="match status" value="1"/>
</dbReference>
<dbReference type="GO" id="GO:0046330">
    <property type="term" value="P:positive regulation of JNK cascade"/>
    <property type="evidence" value="ECO:0007669"/>
    <property type="project" value="TreeGrafter"/>
</dbReference>
<gene>
    <name evidence="4" type="ORF">E1301_Tti002914</name>
</gene>
<keyword evidence="5" id="KW-1185">Reference proteome</keyword>
<dbReference type="Proteomes" id="UP000324632">
    <property type="component" value="Chromosome 15"/>
</dbReference>
<dbReference type="InterPro" id="IPR002110">
    <property type="entry name" value="Ankyrin_rpt"/>
</dbReference>
<keyword evidence="1" id="KW-0677">Repeat</keyword>
<organism evidence="4 5">
    <name type="scientific">Triplophysa tibetana</name>
    <dbReference type="NCBI Taxonomy" id="1572043"/>
    <lineage>
        <taxon>Eukaryota</taxon>
        <taxon>Metazoa</taxon>
        <taxon>Chordata</taxon>
        <taxon>Craniata</taxon>
        <taxon>Vertebrata</taxon>
        <taxon>Euteleostomi</taxon>
        <taxon>Actinopterygii</taxon>
        <taxon>Neopterygii</taxon>
        <taxon>Teleostei</taxon>
        <taxon>Ostariophysi</taxon>
        <taxon>Cypriniformes</taxon>
        <taxon>Nemacheilidae</taxon>
        <taxon>Triplophysa</taxon>
    </lineage>
</organism>
<sequence length="401" mass="45027">MLLSDIVPSMFNEKKRGKGHQTALHQAAVVGKRDAIFALIRGGCALDLQDKVGETALHVAAGLNHKKTVSLLLEAGADAYIKNDAGHTVLDKAQDNNNRDLAILIAKSNQVQKFASGKTVKKKKVVLWTPRIPRDQAPQEKLQISDKNLAEVVEAQAQSGDHLLHNIQPEENKPALSPCTRRKIKRSIEKKDSSFYEEDELPHGKAFQLYTLYRDKDGQIQQAPAKDCYCKPLLRKLVNKLKATEMEMRLQIHTVQEEMNSRLGKVELKNIQQFKVIEKLTEEHVSAERMECHYRINQRATLECMEGEKRQVATTNEVKSWCMSKIQDLEVRTPETRHYKLLRSPSVDDSVVDTESGGLPLLSLISEESSSSLATYVNVLPSPGAVGNSLEFEDCPREETL</sequence>
<dbReference type="PANTHER" id="PTHR24203">
    <property type="entry name" value="ANKYRIN REPEAT FAMILY PROTEIN"/>
    <property type="match status" value="1"/>
</dbReference>
<dbReference type="SUPFAM" id="SSF48403">
    <property type="entry name" value="Ankyrin repeat"/>
    <property type="match status" value="1"/>
</dbReference>
<name>A0A5A9NNE1_9TELE</name>
<evidence type="ECO:0000256" key="1">
    <source>
        <dbReference type="ARBA" id="ARBA00022737"/>
    </source>
</evidence>
<comment type="caution">
    <text evidence="4">The sequence shown here is derived from an EMBL/GenBank/DDBJ whole genome shotgun (WGS) entry which is preliminary data.</text>
</comment>
<dbReference type="SMART" id="SM00248">
    <property type="entry name" value="ANK"/>
    <property type="match status" value="2"/>
</dbReference>
<proteinExistence type="predicted"/>
<dbReference type="EMBL" id="SOYY01000015">
    <property type="protein sequence ID" value="KAA0710978.1"/>
    <property type="molecule type" value="Genomic_DNA"/>
</dbReference>
<dbReference type="Gene3D" id="1.25.40.20">
    <property type="entry name" value="Ankyrin repeat-containing domain"/>
    <property type="match status" value="1"/>
</dbReference>
<dbReference type="PROSITE" id="PS50088">
    <property type="entry name" value="ANK_REPEAT"/>
    <property type="match status" value="2"/>
</dbReference>
<evidence type="ECO:0000256" key="3">
    <source>
        <dbReference type="PROSITE-ProRule" id="PRU00023"/>
    </source>
</evidence>
<evidence type="ECO:0000256" key="2">
    <source>
        <dbReference type="ARBA" id="ARBA00023043"/>
    </source>
</evidence>
<dbReference type="PANTHER" id="PTHR24203:SF45">
    <property type="entry name" value="ANKYRIN REPEAT DOMAIN 6"/>
    <property type="match status" value="1"/>
</dbReference>
<dbReference type="GO" id="GO:0005737">
    <property type="term" value="C:cytoplasm"/>
    <property type="evidence" value="ECO:0007669"/>
    <property type="project" value="TreeGrafter"/>
</dbReference>
<dbReference type="GO" id="GO:0005634">
    <property type="term" value="C:nucleus"/>
    <property type="evidence" value="ECO:0007669"/>
    <property type="project" value="TreeGrafter"/>
</dbReference>
<feature type="repeat" description="ANK" evidence="3">
    <location>
        <begin position="52"/>
        <end position="84"/>
    </location>
</feature>
<dbReference type="InterPro" id="IPR036770">
    <property type="entry name" value="Ankyrin_rpt-contain_sf"/>
</dbReference>
<dbReference type="AlphaFoldDB" id="A0A5A9NNE1"/>